<dbReference type="EMBL" id="KV878913">
    <property type="protein sequence ID" value="OJJ80066.1"/>
    <property type="molecule type" value="Genomic_DNA"/>
</dbReference>
<accession>A0A1L9V818</accession>
<dbReference type="AlphaFoldDB" id="A0A1L9V818"/>
<gene>
    <name evidence="2" type="ORF">ASPGLDRAFT_51984</name>
</gene>
<dbReference type="RefSeq" id="XP_022396764.1">
    <property type="nucleotide sequence ID" value="XM_022547650.1"/>
</dbReference>
<dbReference type="InterPro" id="IPR056009">
    <property type="entry name" value="DUF7587"/>
</dbReference>
<dbReference type="STRING" id="1160497.A0A1L9V818"/>
<dbReference type="VEuPathDB" id="FungiDB:ASPGLDRAFT_51984"/>
<sequence>MEEFILYIDQISLKVDQIPARLYRVQYDDSATMYRHPYTSLMRRNSVRFHNYGIIGRYNFGAGVGRHLSWDKTIQSIFISLFSDRSHAVNWMRSMNLSHEGGENFRLLEIDTSQIRTSVFKASELVETLGLHIPDRARDCVSNEYLVTYHIPRSCYSQLSIG</sequence>
<dbReference type="Pfam" id="PF24494">
    <property type="entry name" value="DUF7587"/>
    <property type="match status" value="1"/>
</dbReference>
<evidence type="ECO:0000313" key="3">
    <source>
        <dbReference type="Proteomes" id="UP000184300"/>
    </source>
</evidence>
<feature type="domain" description="DUF7587" evidence="1">
    <location>
        <begin position="18"/>
        <end position="155"/>
    </location>
</feature>
<dbReference type="GeneID" id="34463911"/>
<keyword evidence="3" id="KW-1185">Reference proteome</keyword>
<organism evidence="2 3">
    <name type="scientific">Aspergillus glaucus CBS 516.65</name>
    <dbReference type="NCBI Taxonomy" id="1160497"/>
    <lineage>
        <taxon>Eukaryota</taxon>
        <taxon>Fungi</taxon>
        <taxon>Dikarya</taxon>
        <taxon>Ascomycota</taxon>
        <taxon>Pezizomycotina</taxon>
        <taxon>Eurotiomycetes</taxon>
        <taxon>Eurotiomycetidae</taxon>
        <taxon>Eurotiales</taxon>
        <taxon>Aspergillaceae</taxon>
        <taxon>Aspergillus</taxon>
        <taxon>Aspergillus subgen. Aspergillus</taxon>
    </lineage>
</organism>
<protein>
    <recommendedName>
        <fullName evidence="1">DUF7587 domain-containing protein</fullName>
    </recommendedName>
</protein>
<name>A0A1L9V818_ASPGL</name>
<dbReference type="OrthoDB" id="88561at2759"/>
<reference evidence="3" key="1">
    <citation type="journal article" date="2017" name="Genome Biol.">
        <title>Comparative genomics reveals high biological diversity and specific adaptations in the industrially and medically important fungal genus Aspergillus.</title>
        <authorList>
            <person name="de Vries R.P."/>
            <person name="Riley R."/>
            <person name="Wiebenga A."/>
            <person name="Aguilar-Osorio G."/>
            <person name="Amillis S."/>
            <person name="Uchima C.A."/>
            <person name="Anderluh G."/>
            <person name="Asadollahi M."/>
            <person name="Askin M."/>
            <person name="Barry K."/>
            <person name="Battaglia E."/>
            <person name="Bayram O."/>
            <person name="Benocci T."/>
            <person name="Braus-Stromeyer S.A."/>
            <person name="Caldana C."/>
            <person name="Canovas D."/>
            <person name="Cerqueira G.C."/>
            <person name="Chen F."/>
            <person name="Chen W."/>
            <person name="Choi C."/>
            <person name="Clum A."/>
            <person name="Dos Santos R.A."/>
            <person name="Damasio A.R."/>
            <person name="Diallinas G."/>
            <person name="Emri T."/>
            <person name="Fekete E."/>
            <person name="Flipphi M."/>
            <person name="Freyberg S."/>
            <person name="Gallo A."/>
            <person name="Gournas C."/>
            <person name="Habgood R."/>
            <person name="Hainaut M."/>
            <person name="Harispe M.L."/>
            <person name="Henrissat B."/>
            <person name="Hilden K.S."/>
            <person name="Hope R."/>
            <person name="Hossain A."/>
            <person name="Karabika E."/>
            <person name="Karaffa L."/>
            <person name="Karanyi Z."/>
            <person name="Krasevec N."/>
            <person name="Kuo A."/>
            <person name="Kusch H."/>
            <person name="LaButti K."/>
            <person name="Lagendijk E.L."/>
            <person name="Lapidus A."/>
            <person name="Levasseur A."/>
            <person name="Lindquist E."/>
            <person name="Lipzen A."/>
            <person name="Logrieco A.F."/>
            <person name="MacCabe A."/>
            <person name="Maekelae M.R."/>
            <person name="Malavazi I."/>
            <person name="Melin P."/>
            <person name="Meyer V."/>
            <person name="Mielnichuk N."/>
            <person name="Miskei M."/>
            <person name="Molnar A.P."/>
            <person name="Mule G."/>
            <person name="Ngan C.Y."/>
            <person name="Orejas M."/>
            <person name="Orosz E."/>
            <person name="Ouedraogo J.P."/>
            <person name="Overkamp K.M."/>
            <person name="Park H.-S."/>
            <person name="Perrone G."/>
            <person name="Piumi F."/>
            <person name="Punt P.J."/>
            <person name="Ram A.F."/>
            <person name="Ramon A."/>
            <person name="Rauscher S."/>
            <person name="Record E."/>
            <person name="Riano-Pachon D.M."/>
            <person name="Robert V."/>
            <person name="Roehrig J."/>
            <person name="Ruller R."/>
            <person name="Salamov A."/>
            <person name="Salih N.S."/>
            <person name="Samson R.A."/>
            <person name="Sandor E."/>
            <person name="Sanguinetti M."/>
            <person name="Schuetze T."/>
            <person name="Sepcic K."/>
            <person name="Shelest E."/>
            <person name="Sherlock G."/>
            <person name="Sophianopoulou V."/>
            <person name="Squina F.M."/>
            <person name="Sun H."/>
            <person name="Susca A."/>
            <person name="Todd R.B."/>
            <person name="Tsang A."/>
            <person name="Unkles S.E."/>
            <person name="van de Wiele N."/>
            <person name="van Rossen-Uffink D."/>
            <person name="Oliveira J.V."/>
            <person name="Vesth T.C."/>
            <person name="Visser J."/>
            <person name="Yu J.-H."/>
            <person name="Zhou M."/>
            <person name="Andersen M.R."/>
            <person name="Archer D.B."/>
            <person name="Baker S.E."/>
            <person name="Benoit I."/>
            <person name="Brakhage A.A."/>
            <person name="Braus G.H."/>
            <person name="Fischer R."/>
            <person name="Frisvad J.C."/>
            <person name="Goldman G.H."/>
            <person name="Houbraken J."/>
            <person name="Oakley B."/>
            <person name="Pocsi I."/>
            <person name="Scazzocchio C."/>
            <person name="Seiboth B."/>
            <person name="vanKuyk P.A."/>
            <person name="Wortman J."/>
            <person name="Dyer P.S."/>
            <person name="Grigoriev I.V."/>
        </authorList>
    </citation>
    <scope>NUCLEOTIDE SEQUENCE [LARGE SCALE GENOMIC DNA]</scope>
    <source>
        <strain evidence="3">CBS 516.65</strain>
    </source>
</reference>
<proteinExistence type="predicted"/>
<dbReference type="PANTHER" id="PTHR40781:SF1">
    <property type="match status" value="1"/>
</dbReference>
<dbReference type="Proteomes" id="UP000184300">
    <property type="component" value="Unassembled WGS sequence"/>
</dbReference>
<evidence type="ECO:0000259" key="1">
    <source>
        <dbReference type="Pfam" id="PF24494"/>
    </source>
</evidence>
<evidence type="ECO:0000313" key="2">
    <source>
        <dbReference type="EMBL" id="OJJ80066.1"/>
    </source>
</evidence>
<dbReference type="PANTHER" id="PTHR40781">
    <property type="match status" value="1"/>
</dbReference>